<reference evidence="2" key="1">
    <citation type="submission" date="2022-01" db="EMBL/GenBank/DDBJ databases">
        <authorList>
            <person name="King R."/>
        </authorList>
    </citation>
    <scope>NUCLEOTIDE SEQUENCE</scope>
</reference>
<feature type="region of interest" description="Disordered" evidence="1">
    <location>
        <begin position="1"/>
        <end position="61"/>
    </location>
</feature>
<keyword evidence="3" id="KW-1185">Reference proteome</keyword>
<dbReference type="EMBL" id="OU896723">
    <property type="protein sequence ID" value="CAG9818146.1"/>
    <property type="molecule type" value="Genomic_DNA"/>
</dbReference>
<gene>
    <name evidence="2" type="ORF">PHAECO_LOCUS5857</name>
</gene>
<accession>A0A9N9SIC7</accession>
<evidence type="ECO:0008006" key="4">
    <source>
        <dbReference type="Google" id="ProtNLM"/>
    </source>
</evidence>
<feature type="compositionally biased region" description="Polar residues" evidence="1">
    <location>
        <begin position="35"/>
        <end position="44"/>
    </location>
</feature>
<proteinExistence type="predicted"/>
<reference evidence="2" key="2">
    <citation type="submission" date="2022-10" db="EMBL/GenBank/DDBJ databases">
        <authorList>
            <consortium name="ENA_rothamsted_submissions"/>
            <consortium name="culmorum"/>
            <person name="King R."/>
        </authorList>
    </citation>
    <scope>NUCLEOTIDE SEQUENCE</scope>
</reference>
<feature type="compositionally biased region" description="Acidic residues" evidence="1">
    <location>
        <begin position="163"/>
        <end position="178"/>
    </location>
</feature>
<feature type="compositionally biased region" description="Basic and acidic residues" evidence="1">
    <location>
        <begin position="22"/>
        <end position="31"/>
    </location>
</feature>
<feature type="compositionally biased region" description="Acidic residues" evidence="1">
    <location>
        <begin position="107"/>
        <end position="122"/>
    </location>
</feature>
<dbReference type="Proteomes" id="UP001153737">
    <property type="component" value="Chromosome 17"/>
</dbReference>
<dbReference type="InterPro" id="IPR012337">
    <property type="entry name" value="RNaseH-like_sf"/>
</dbReference>
<dbReference type="PANTHER" id="PTHR37162">
    <property type="entry name" value="HAT FAMILY DIMERISATION DOMAINCONTAINING PROTEIN-RELATED"/>
    <property type="match status" value="1"/>
</dbReference>
<feature type="compositionally biased region" description="Polar residues" evidence="1">
    <location>
        <begin position="77"/>
        <end position="87"/>
    </location>
</feature>
<dbReference type="AlphaFoldDB" id="A0A9N9SIC7"/>
<protein>
    <recommendedName>
        <fullName evidence="4">BED-type domain-containing protein</fullName>
    </recommendedName>
</protein>
<dbReference type="OrthoDB" id="6780714at2759"/>
<name>A0A9N9SIC7_PHACE</name>
<organism evidence="2 3">
    <name type="scientific">Phaedon cochleariae</name>
    <name type="common">Mustard beetle</name>
    <dbReference type="NCBI Taxonomy" id="80249"/>
    <lineage>
        <taxon>Eukaryota</taxon>
        <taxon>Metazoa</taxon>
        <taxon>Ecdysozoa</taxon>
        <taxon>Arthropoda</taxon>
        <taxon>Hexapoda</taxon>
        <taxon>Insecta</taxon>
        <taxon>Pterygota</taxon>
        <taxon>Neoptera</taxon>
        <taxon>Endopterygota</taxon>
        <taxon>Coleoptera</taxon>
        <taxon>Polyphaga</taxon>
        <taxon>Cucujiformia</taxon>
        <taxon>Chrysomeloidea</taxon>
        <taxon>Chrysomelidae</taxon>
        <taxon>Chrysomelinae</taxon>
        <taxon>Chrysomelini</taxon>
        <taxon>Phaedon</taxon>
    </lineage>
</organism>
<evidence type="ECO:0000313" key="2">
    <source>
        <dbReference type="EMBL" id="CAG9818146.1"/>
    </source>
</evidence>
<sequence>MSHLGLEESENLLEDETIEEEDKPRIPEVTKRRPTLQNVTNDIQNLRKEKNEVKKRKPDIPLDELVQTCTNVGKTLNKFLNNPSSDGNLESDSDNKSDEDNQSSNEVEVEDDIESDDDDEMIEPSQRLPSSTIALPSSTIALPSTKSDSDNKSDEDNQSSNEVEVEDDIESDDDDEMIEPSQRLPSSTIALPSSTIALPSTRTSQSDADIGDSRPAVSVSISEENLTSAEETEEQNPTPRKKKSYKQKYKAKWTSDEDFSYWLEKTPQNQAKCKVCNKILAGGITHIRRHSKTATHSRLVQASRKTPSISKSFECDKVKQFNDKVREGEIKLILFLAEHNLPFLLLDHLSKLLPSICTDSEIAKSVHLSRFKGTALCTNLIGPHNSEILSKDLKRNYFSLIIDETTDIGSKKSLAVVARYFKEDAGGTQDRFLALLEVADGTAKGLYNAIKNLLTELDIPQKNMLGFAADNANVMMGNKTGIQALFKEEQQNMFILGCVCHSFHLASSAAC</sequence>
<evidence type="ECO:0000313" key="3">
    <source>
        <dbReference type="Proteomes" id="UP001153737"/>
    </source>
</evidence>
<dbReference type="PANTHER" id="PTHR37162:SF1">
    <property type="entry name" value="BED-TYPE DOMAIN-CONTAINING PROTEIN"/>
    <property type="match status" value="1"/>
</dbReference>
<feature type="compositionally biased region" description="Polar residues" evidence="1">
    <location>
        <begin position="183"/>
        <end position="207"/>
    </location>
</feature>
<feature type="compositionally biased region" description="Polar residues" evidence="1">
    <location>
        <begin position="127"/>
        <end position="142"/>
    </location>
</feature>
<evidence type="ECO:0000256" key="1">
    <source>
        <dbReference type="SAM" id="MobiDB-lite"/>
    </source>
</evidence>
<dbReference type="SUPFAM" id="SSF53098">
    <property type="entry name" value="Ribonuclease H-like"/>
    <property type="match status" value="1"/>
</dbReference>
<feature type="compositionally biased region" description="Acidic residues" evidence="1">
    <location>
        <begin position="7"/>
        <end position="21"/>
    </location>
</feature>
<feature type="region of interest" description="Disordered" evidence="1">
    <location>
        <begin position="77"/>
        <end position="247"/>
    </location>
</feature>